<dbReference type="Proteomes" id="UP001597114">
    <property type="component" value="Unassembled WGS sequence"/>
</dbReference>
<reference evidence="3" key="1">
    <citation type="journal article" date="2019" name="Int. J. Syst. Evol. Microbiol.">
        <title>The Global Catalogue of Microorganisms (GCM) 10K type strain sequencing project: providing services to taxonomists for standard genome sequencing and annotation.</title>
        <authorList>
            <consortium name="The Broad Institute Genomics Platform"/>
            <consortium name="The Broad Institute Genome Sequencing Center for Infectious Disease"/>
            <person name="Wu L."/>
            <person name="Ma J."/>
        </authorList>
    </citation>
    <scope>NUCLEOTIDE SEQUENCE [LARGE SCALE GENOMIC DNA]</scope>
    <source>
        <strain evidence="3">CCM 7043</strain>
    </source>
</reference>
<keyword evidence="3" id="KW-1185">Reference proteome</keyword>
<dbReference type="InterPro" id="IPR055878">
    <property type="entry name" value="DUF7455"/>
</dbReference>
<evidence type="ECO:0000259" key="1">
    <source>
        <dbReference type="Pfam" id="PF24254"/>
    </source>
</evidence>
<feature type="domain" description="DUF7455" evidence="1">
    <location>
        <begin position="9"/>
        <end position="55"/>
    </location>
</feature>
<gene>
    <name evidence="2" type="ORF">ACFSJD_39545</name>
</gene>
<proteinExistence type="predicted"/>
<dbReference type="EMBL" id="JBHUCO010000068">
    <property type="protein sequence ID" value="MFD1523633.1"/>
    <property type="molecule type" value="Genomic_DNA"/>
</dbReference>
<dbReference type="RefSeq" id="WP_344722980.1">
    <property type="nucleotide sequence ID" value="NZ_BAAAUS010000016.1"/>
</dbReference>
<accession>A0ABW4F7P9</accession>
<name>A0ABW4F7P9_9PSEU</name>
<sequence length="59" mass="6812">MTIHDFPVLTRFDRCDRCSAAARMRALLPAGNELLFCRHHARQHEPRLREIGAELSIDP</sequence>
<dbReference type="Pfam" id="PF24254">
    <property type="entry name" value="DUF7455"/>
    <property type="match status" value="1"/>
</dbReference>
<organism evidence="2 3">
    <name type="scientific">Pseudonocardia yunnanensis</name>
    <dbReference type="NCBI Taxonomy" id="58107"/>
    <lineage>
        <taxon>Bacteria</taxon>
        <taxon>Bacillati</taxon>
        <taxon>Actinomycetota</taxon>
        <taxon>Actinomycetes</taxon>
        <taxon>Pseudonocardiales</taxon>
        <taxon>Pseudonocardiaceae</taxon>
        <taxon>Pseudonocardia</taxon>
    </lineage>
</organism>
<comment type="caution">
    <text evidence="2">The sequence shown here is derived from an EMBL/GenBank/DDBJ whole genome shotgun (WGS) entry which is preliminary data.</text>
</comment>
<evidence type="ECO:0000313" key="3">
    <source>
        <dbReference type="Proteomes" id="UP001597114"/>
    </source>
</evidence>
<evidence type="ECO:0000313" key="2">
    <source>
        <dbReference type="EMBL" id="MFD1523633.1"/>
    </source>
</evidence>
<protein>
    <recommendedName>
        <fullName evidence="1">DUF7455 domain-containing protein</fullName>
    </recommendedName>
</protein>